<dbReference type="AlphaFoldDB" id="X0UIQ0"/>
<reference evidence="2" key="1">
    <citation type="journal article" date="2014" name="Front. Microbiol.">
        <title>High frequency of phylogenetically diverse reductive dehalogenase-homologous genes in deep subseafloor sedimentary metagenomes.</title>
        <authorList>
            <person name="Kawai M."/>
            <person name="Futagami T."/>
            <person name="Toyoda A."/>
            <person name="Takaki Y."/>
            <person name="Nishi S."/>
            <person name="Hori S."/>
            <person name="Arai W."/>
            <person name="Tsubouchi T."/>
            <person name="Morono Y."/>
            <person name="Uchiyama I."/>
            <person name="Ito T."/>
            <person name="Fujiyama A."/>
            <person name="Inagaki F."/>
            <person name="Takami H."/>
        </authorList>
    </citation>
    <scope>NUCLEOTIDE SEQUENCE</scope>
    <source>
        <strain evidence="2">Expedition CK06-06</strain>
    </source>
</reference>
<dbReference type="Pfam" id="PF00561">
    <property type="entry name" value="Abhydrolase_1"/>
    <property type="match status" value="1"/>
</dbReference>
<feature type="domain" description="AB hydrolase-1" evidence="1">
    <location>
        <begin position="39"/>
        <end position="230"/>
    </location>
</feature>
<feature type="non-terminal residue" evidence="2">
    <location>
        <position position="1"/>
    </location>
</feature>
<dbReference type="GO" id="GO:0016020">
    <property type="term" value="C:membrane"/>
    <property type="evidence" value="ECO:0007669"/>
    <property type="project" value="TreeGrafter"/>
</dbReference>
<protein>
    <recommendedName>
        <fullName evidence="1">AB hydrolase-1 domain-containing protein</fullName>
    </recommendedName>
</protein>
<name>X0UIQ0_9ZZZZ</name>
<feature type="non-terminal residue" evidence="2">
    <location>
        <position position="267"/>
    </location>
</feature>
<dbReference type="SUPFAM" id="SSF53474">
    <property type="entry name" value="alpha/beta-Hydrolases"/>
    <property type="match status" value="1"/>
</dbReference>
<sequence>RIAYATLGDGLALVRVPRYAQGIELMWRDEEAGAFYGKLGQGRRLIMVERRGVGHSQREVDDVSMAAHIADVRAVTDHLGLDRFAMFGDGDAVAVCIAYAAAHPEQVSRLILWGGYARSGPVRSEEAGLSLADVARLSPLLATLALANLFFPSGPVEVQRRTVAFWLQCISLEVILKYIEFVQDINVVGLLPKIACPALVLQRRGDQTGHTLEMSREIAALIPEARLVIVEGDIGVPEYDHEHVIQAITEFLGEGEEAAAPSREAGG</sequence>
<dbReference type="InterPro" id="IPR029058">
    <property type="entry name" value="AB_hydrolase_fold"/>
</dbReference>
<dbReference type="PANTHER" id="PTHR43798">
    <property type="entry name" value="MONOACYLGLYCEROL LIPASE"/>
    <property type="match status" value="1"/>
</dbReference>
<evidence type="ECO:0000259" key="1">
    <source>
        <dbReference type="Pfam" id="PF00561"/>
    </source>
</evidence>
<organism evidence="2">
    <name type="scientific">marine sediment metagenome</name>
    <dbReference type="NCBI Taxonomy" id="412755"/>
    <lineage>
        <taxon>unclassified sequences</taxon>
        <taxon>metagenomes</taxon>
        <taxon>ecological metagenomes</taxon>
    </lineage>
</organism>
<gene>
    <name evidence="2" type="ORF">S01H1_40385</name>
</gene>
<dbReference type="InterPro" id="IPR050266">
    <property type="entry name" value="AB_hydrolase_sf"/>
</dbReference>
<comment type="caution">
    <text evidence="2">The sequence shown here is derived from an EMBL/GenBank/DDBJ whole genome shotgun (WGS) entry which is preliminary data.</text>
</comment>
<dbReference type="InterPro" id="IPR000073">
    <property type="entry name" value="AB_hydrolase_1"/>
</dbReference>
<accession>X0UIQ0</accession>
<dbReference type="Gene3D" id="3.40.50.1820">
    <property type="entry name" value="alpha/beta hydrolase"/>
    <property type="match status" value="1"/>
</dbReference>
<proteinExistence type="predicted"/>
<dbReference type="EMBL" id="BARS01025571">
    <property type="protein sequence ID" value="GAG05644.1"/>
    <property type="molecule type" value="Genomic_DNA"/>
</dbReference>
<dbReference type="PANTHER" id="PTHR43798:SF33">
    <property type="entry name" value="HYDROLASE, PUTATIVE (AFU_ORTHOLOGUE AFUA_2G14860)-RELATED"/>
    <property type="match status" value="1"/>
</dbReference>
<evidence type="ECO:0000313" key="2">
    <source>
        <dbReference type="EMBL" id="GAG05644.1"/>
    </source>
</evidence>